<dbReference type="SMART" id="SM00560">
    <property type="entry name" value="LamGL"/>
    <property type="match status" value="1"/>
</dbReference>
<dbReference type="Pfam" id="PF17678">
    <property type="entry name" value="Glyco_hydro_92N"/>
    <property type="match status" value="1"/>
</dbReference>
<keyword evidence="6" id="KW-0378">Hydrolase</keyword>
<dbReference type="PROSITE" id="PS50022">
    <property type="entry name" value="FA58C_3"/>
    <property type="match status" value="1"/>
</dbReference>
<dbReference type="GO" id="GO:0005975">
    <property type="term" value="P:carbohydrate metabolic process"/>
    <property type="evidence" value="ECO:0007669"/>
    <property type="project" value="InterPro"/>
</dbReference>
<dbReference type="InterPro" id="IPR041371">
    <property type="entry name" value="GH92_N"/>
</dbReference>
<feature type="compositionally biased region" description="Basic and acidic residues" evidence="3">
    <location>
        <begin position="1179"/>
        <end position="1195"/>
    </location>
</feature>
<dbReference type="InterPro" id="IPR000421">
    <property type="entry name" value="FA58C"/>
</dbReference>
<dbReference type="GO" id="GO:0005829">
    <property type="term" value="C:cytosol"/>
    <property type="evidence" value="ECO:0007669"/>
    <property type="project" value="TreeGrafter"/>
</dbReference>
<evidence type="ECO:0000313" key="6">
    <source>
        <dbReference type="EMBL" id="MUK90650.1"/>
    </source>
</evidence>
<dbReference type="Gene3D" id="2.60.120.260">
    <property type="entry name" value="Galactose-binding domain-like"/>
    <property type="match status" value="2"/>
</dbReference>
<organism evidence="6 7">
    <name type="scientific">Ornithinibacillus caprae</name>
    <dbReference type="NCBI Taxonomy" id="2678566"/>
    <lineage>
        <taxon>Bacteria</taxon>
        <taxon>Bacillati</taxon>
        <taxon>Bacillota</taxon>
        <taxon>Bacilli</taxon>
        <taxon>Bacillales</taxon>
        <taxon>Bacillaceae</taxon>
        <taxon>Ornithinibacillus</taxon>
    </lineage>
</organism>
<dbReference type="Gene3D" id="1.20.1610.10">
    <property type="entry name" value="alpha-1,2-mannosidases domains"/>
    <property type="match status" value="1"/>
</dbReference>
<dbReference type="Pfam" id="PF22888">
    <property type="entry name" value="FIMAH"/>
    <property type="match status" value="1"/>
</dbReference>
<comment type="caution">
    <text evidence="6">The sequence shown here is derived from an EMBL/GenBank/DDBJ whole genome shotgun (WGS) entry which is preliminary data.</text>
</comment>
<proteinExistence type="predicted"/>
<dbReference type="InterPro" id="IPR008928">
    <property type="entry name" value="6-hairpin_glycosidase_sf"/>
</dbReference>
<dbReference type="Pfam" id="PF00754">
    <property type="entry name" value="F5_F8_type_C"/>
    <property type="match status" value="1"/>
</dbReference>
<dbReference type="InterPro" id="IPR006558">
    <property type="entry name" value="LamG-like"/>
</dbReference>
<dbReference type="InterPro" id="IPR013783">
    <property type="entry name" value="Ig-like_fold"/>
</dbReference>
<reference evidence="6 7" key="1">
    <citation type="submission" date="2019-11" db="EMBL/GenBank/DDBJ databases">
        <authorList>
            <person name="Li X."/>
        </authorList>
    </citation>
    <scope>NUCLEOTIDE SEQUENCE [LARGE SCALE GENOMIC DNA]</scope>
    <source>
        <strain evidence="6 7">L9</strain>
    </source>
</reference>
<accession>A0A6N8FLY6</accession>
<sequence length="1710" mass="190077">MRKKFISKLSLFICLVLFFPIFPSLPMTTTTNAATTSDFFSSFEADDAQITWESTVEIDPDGNKMSHGVIGEIPYDTIQGDITNKVERVTASANNPPNEIESNLIDQSPHTKWLAFESNAWIQFEFAEPQNVIKYAFTSANDAPGRDPKNWTMSGSNDGENWTDIDERTDQTFDNRYERKIYEFENDEQYTFYRFSITENSGDGLTQLAEVALSNGVDVPPPPPSDMKAYVGDGPSSSYTGKTNVGWTGTKALVYEGLHEAEGEGYSYNKVYDVDVEVESETQLSYYIHPQFMDQEELDYSSTYVSVDLAFTDGSYLSELGAEDQHGITLNPQVQGNSNTLYPNQWNYKLSDIGEVAAGKTIDRILIAYKNPHGPSVFKGSIDDIKIESNQVEETYDSPAEYVDILRGTNSNGTFSRGNNFPAVAVPHGFNFWTPVTDAGSTSWLYSYQQANNEDNLPELEAFSLSHETSPWMGDRQTFQVMPASGTNPSGDRDDRALAFKHENEIAKPYYYSVTFENGIKTEMTPTNRAAMFTFTFTDDTSNLIFDNVNNNGGLTLDADNQTITGYSDVRSGLSTGATRMFIYATVDKPVNESGMLTGEGRDNVLGFLQFDTSDEDKTVTMKIATSLISVEQAKKNLEQDIKADDTFEDLVANAKELWNEKLRIIEVEGATKDELVTLYSNMYRLFLYPNIAYENTGSQEDPEYQYASPFSDAVGQNTPTETGANIVEGKPYVNNGFWDTYRTTWPAYALLTPTQAGNMIDGFVQQYKDGGWISRWSSPGYANLMVGTSSDVAFGDAYLKGVTNFDVEAYYDSAIKNAAVASSDQSVGRKGLATSIFEGYTSTATGEGMSWAMDGYINDFAITNMAKALLESTDEDDPKNEQYQADYQYYLSRAQNYVEMFNPETEFFMGRTSSGDWRASAEEFNPAEWGGDYTETNAWNMAFHVPQDGQGLANLYGGRDQLANKLDEFFTTPETALYPGHYGGVIHEMREARDVRMGMYGHSNQPAHHIIYMYNYAGQPWKAQEKISEVMSRLYIGSEIGQGYSGDEDNGEMSAWYIFSAAGFYPLQMGLPEYAIGAPHFEEMTIHLENGEDLVIKAPNVSKTNKYVQSLQVNGEKYNKTTISHDLLVEGATIEFEMGPEPSDWGSSVDALPTSITDPATDGTSLQPDPLADLTNDSDGKSSHSDRGVADRLFDNNSGTKLTLDSDKPWVQYEFEDGMERATMYTITSGNDKESDPKSWIILGSRDGQEWTIVDKRQDEDFKWREFTKPFKMQNPGEYSYYRMEVTENGGSDTTQFAEIEFLGYKDVIGNFEHVHASFEEKRDAGDIRKPLSEQLENKFTQAVNQFEKDHFDQTIKKLNDFLTFLNKDSNEITEEAKESLRADVVALVHTVVNINTGGNPGKGQWKYDGEVVQVPIFDISELTGPTVEPGEDATVSVQVENIGMLAGEKELQFTFDGEAIGSETITLEPGEKEVVSFTVSNVELGLHQVTINELSGLVKALYDAPVLSLSFDNVEDSTVMDASPYGHDGTLHGNISLVDGIHGNALKLDGGYVAVESTELLNGHDEFTIALWVNLEDPSADQKIIGKTTIGNGYVLGVDDGLYPEVWNENGSRVSFNHGEIPANEWTHLVLTWKQNNQMVGYINGQEVISVDAGSMIVGPDNNPLIIGGAPWGPNGLQTIGLIDEVKLYKEALSTEQINQLYNTNTLN</sequence>
<dbReference type="Gene3D" id="2.60.120.200">
    <property type="match status" value="1"/>
</dbReference>
<feature type="domain" description="F5/8 type C" evidence="5">
    <location>
        <begin position="70"/>
        <end position="214"/>
    </location>
</feature>
<dbReference type="PANTHER" id="PTHR12143">
    <property type="entry name" value="PEPTIDE N-GLYCANASE PNGASE -RELATED"/>
    <property type="match status" value="1"/>
</dbReference>
<dbReference type="EMBL" id="WOCA01000026">
    <property type="protein sequence ID" value="MUK90650.1"/>
    <property type="molecule type" value="Genomic_DNA"/>
</dbReference>
<dbReference type="GO" id="GO:0000224">
    <property type="term" value="F:peptide-N4-(N-acetyl-beta-glucosaminyl)asparagine amidase activity"/>
    <property type="evidence" value="ECO:0007669"/>
    <property type="project" value="TreeGrafter"/>
</dbReference>
<dbReference type="Proteomes" id="UP000469125">
    <property type="component" value="Unassembled WGS sequence"/>
</dbReference>
<feature type="signal peptide" evidence="4">
    <location>
        <begin position="1"/>
        <end position="26"/>
    </location>
</feature>
<feature type="region of interest" description="Disordered" evidence="3">
    <location>
        <begin position="1139"/>
        <end position="1199"/>
    </location>
</feature>
<keyword evidence="7" id="KW-1185">Reference proteome</keyword>
<dbReference type="Gene3D" id="2.60.40.10">
    <property type="entry name" value="Immunoglobulins"/>
    <property type="match status" value="1"/>
</dbReference>
<dbReference type="FunFam" id="3.30.2080.10:FF:000001">
    <property type="entry name" value="Alpha-1,2-mannosidase subfamily"/>
    <property type="match status" value="1"/>
</dbReference>
<dbReference type="InterPro" id="IPR005887">
    <property type="entry name" value="GH92_a_mannosidase_put"/>
</dbReference>
<dbReference type="GO" id="GO:0030246">
    <property type="term" value="F:carbohydrate binding"/>
    <property type="evidence" value="ECO:0007669"/>
    <property type="project" value="InterPro"/>
</dbReference>
<dbReference type="InterPro" id="IPR008979">
    <property type="entry name" value="Galactose-bd-like_sf"/>
</dbReference>
<dbReference type="InterPro" id="IPR054470">
    <property type="entry name" value="FIMAH_dom"/>
</dbReference>
<dbReference type="InterPro" id="IPR050883">
    <property type="entry name" value="PNGase"/>
</dbReference>
<feature type="compositionally biased region" description="Polar residues" evidence="3">
    <location>
        <begin position="151"/>
        <end position="160"/>
    </location>
</feature>
<dbReference type="GO" id="GO:0006516">
    <property type="term" value="P:glycoprotein catabolic process"/>
    <property type="evidence" value="ECO:0007669"/>
    <property type="project" value="TreeGrafter"/>
</dbReference>
<dbReference type="InterPro" id="IPR014718">
    <property type="entry name" value="GH-type_carb-bd"/>
</dbReference>
<dbReference type="SUPFAM" id="SSF48208">
    <property type="entry name" value="Six-hairpin glycosidases"/>
    <property type="match status" value="1"/>
</dbReference>
<gene>
    <name evidence="6" type="ORF">GMD78_20045</name>
</gene>
<evidence type="ECO:0000256" key="3">
    <source>
        <dbReference type="SAM" id="MobiDB-lite"/>
    </source>
</evidence>
<dbReference type="InterPro" id="IPR012939">
    <property type="entry name" value="Glyco_hydro_92"/>
</dbReference>
<evidence type="ECO:0000256" key="1">
    <source>
        <dbReference type="ARBA" id="ARBA00022729"/>
    </source>
</evidence>
<protein>
    <submittedName>
        <fullName evidence="6">Glycoside hydrolase family 92 protein</fullName>
    </submittedName>
</protein>
<dbReference type="Gene3D" id="3.30.2080.10">
    <property type="entry name" value="GH92 mannosidase domain"/>
    <property type="match status" value="1"/>
</dbReference>
<feature type="compositionally biased region" description="Polar residues" evidence="3">
    <location>
        <begin position="1155"/>
        <end position="1168"/>
    </location>
</feature>
<evidence type="ECO:0000313" key="7">
    <source>
        <dbReference type="Proteomes" id="UP000469125"/>
    </source>
</evidence>
<dbReference type="RefSeq" id="WP_155671646.1">
    <property type="nucleotide sequence ID" value="NZ_WOCA01000026.1"/>
</dbReference>
<evidence type="ECO:0000256" key="2">
    <source>
        <dbReference type="ARBA" id="ARBA00023157"/>
    </source>
</evidence>
<feature type="chain" id="PRO_5039126147" evidence="4">
    <location>
        <begin position="27"/>
        <end position="1710"/>
    </location>
</feature>
<dbReference type="FunFam" id="1.20.1050.60:FF:000001">
    <property type="entry name" value="Putative alpha-1,2-mannosidase"/>
    <property type="match status" value="1"/>
</dbReference>
<dbReference type="PANTHER" id="PTHR12143:SF43">
    <property type="entry name" value="PUTATIVE-RELATED"/>
    <property type="match status" value="1"/>
</dbReference>
<evidence type="ECO:0000256" key="4">
    <source>
        <dbReference type="SAM" id="SignalP"/>
    </source>
</evidence>
<keyword evidence="2" id="KW-1015">Disulfide bond</keyword>
<keyword evidence="1 4" id="KW-0732">Signal</keyword>
<name>A0A6N8FLY6_9BACI</name>
<dbReference type="Gene3D" id="2.70.98.10">
    <property type="match status" value="1"/>
</dbReference>
<evidence type="ECO:0000259" key="5">
    <source>
        <dbReference type="PROSITE" id="PS50022"/>
    </source>
</evidence>
<dbReference type="SUPFAM" id="SSF49899">
    <property type="entry name" value="Concanavalin A-like lectins/glucanases"/>
    <property type="match status" value="1"/>
</dbReference>
<dbReference type="SUPFAM" id="SSF49785">
    <property type="entry name" value="Galactose-binding domain-like"/>
    <property type="match status" value="2"/>
</dbReference>
<feature type="region of interest" description="Disordered" evidence="3">
    <location>
        <begin position="146"/>
        <end position="165"/>
    </location>
</feature>
<dbReference type="Gene3D" id="1.20.1050.60">
    <property type="entry name" value="alpha-1,2-mannosidase"/>
    <property type="match status" value="1"/>
</dbReference>
<dbReference type="InterPro" id="IPR013320">
    <property type="entry name" value="ConA-like_dom_sf"/>
</dbReference>
<dbReference type="NCBIfam" id="TIGR01180">
    <property type="entry name" value="aman2_put"/>
    <property type="match status" value="1"/>
</dbReference>
<dbReference type="Pfam" id="PF13385">
    <property type="entry name" value="Laminin_G_3"/>
    <property type="match status" value="1"/>
</dbReference>
<dbReference type="Pfam" id="PF07971">
    <property type="entry name" value="Glyco_hydro_92"/>
    <property type="match status" value="1"/>
</dbReference>